<reference evidence="1" key="1">
    <citation type="submission" date="2018-02" db="EMBL/GenBank/DDBJ databases">
        <title>Rhizophora mucronata_Transcriptome.</title>
        <authorList>
            <person name="Meera S.P."/>
            <person name="Sreeshan A."/>
            <person name="Augustine A."/>
        </authorList>
    </citation>
    <scope>NUCLEOTIDE SEQUENCE</scope>
    <source>
        <tissue evidence="1">Leaf</tissue>
    </source>
</reference>
<dbReference type="AlphaFoldDB" id="A0A2P2NZ59"/>
<proteinExistence type="predicted"/>
<evidence type="ECO:0000313" key="1">
    <source>
        <dbReference type="EMBL" id="MBX47806.1"/>
    </source>
</evidence>
<name>A0A2P2NZ59_RHIMU</name>
<dbReference type="EMBL" id="GGEC01067322">
    <property type="protein sequence ID" value="MBX47806.1"/>
    <property type="molecule type" value="Transcribed_RNA"/>
</dbReference>
<protein>
    <submittedName>
        <fullName evidence="1">Uncharacterized protein</fullName>
    </submittedName>
</protein>
<sequence>MRKSKMENIRPLFSPSEFVHLPNRKLTKHK</sequence>
<organism evidence="1">
    <name type="scientific">Rhizophora mucronata</name>
    <name type="common">Asiatic mangrove</name>
    <dbReference type="NCBI Taxonomy" id="61149"/>
    <lineage>
        <taxon>Eukaryota</taxon>
        <taxon>Viridiplantae</taxon>
        <taxon>Streptophyta</taxon>
        <taxon>Embryophyta</taxon>
        <taxon>Tracheophyta</taxon>
        <taxon>Spermatophyta</taxon>
        <taxon>Magnoliopsida</taxon>
        <taxon>eudicotyledons</taxon>
        <taxon>Gunneridae</taxon>
        <taxon>Pentapetalae</taxon>
        <taxon>rosids</taxon>
        <taxon>fabids</taxon>
        <taxon>Malpighiales</taxon>
        <taxon>Rhizophoraceae</taxon>
        <taxon>Rhizophora</taxon>
    </lineage>
</organism>
<accession>A0A2P2NZ59</accession>